<proteinExistence type="predicted"/>
<reference evidence="1" key="2">
    <citation type="journal article" date="2015" name="Fish Shellfish Immunol.">
        <title>Early steps in the European eel (Anguilla anguilla)-Vibrio vulnificus interaction in the gills: Role of the RtxA13 toxin.</title>
        <authorList>
            <person name="Callol A."/>
            <person name="Pajuelo D."/>
            <person name="Ebbesson L."/>
            <person name="Teles M."/>
            <person name="MacKenzie S."/>
            <person name="Amaro C."/>
        </authorList>
    </citation>
    <scope>NUCLEOTIDE SEQUENCE</scope>
</reference>
<organism evidence="1">
    <name type="scientific">Anguilla anguilla</name>
    <name type="common">European freshwater eel</name>
    <name type="synonym">Muraena anguilla</name>
    <dbReference type="NCBI Taxonomy" id="7936"/>
    <lineage>
        <taxon>Eukaryota</taxon>
        <taxon>Metazoa</taxon>
        <taxon>Chordata</taxon>
        <taxon>Craniata</taxon>
        <taxon>Vertebrata</taxon>
        <taxon>Euteleostomi</taxon>
        <taxon>Actinopterygii</taxon>
        <taxon>Neopterygii</taxon>
        <taxon>Teleostei</taxon>
        <taxon>Anguilliformes</taxon>
        <taxon>Anguillidae</taxon>
        <taxon>Anguilla</taxon>
    </lineage>
</organism>
<accession>A0A0E9XEZ1</accession>
<name>A0A0E9XEZ1_ANGAN</name>
<protein>
    <submittedName>
        <fullName evidence="1">Uncharacterized protein</fullName>
    </submittedName>
</protein>
<evidence type="ECO:0000313" key="1">
    <source>
        <dbReference type="EMBL" id="JAI00411.1"/>
    </source>
</evidence>
<reference evidence="1" key="1">
    <citation type="submission" date="2014-11" db="EMBL/GenBank/DDBJ databases">
        <authorList>
            <person name="Amaro Gonzalez C."/>
        </authorList>
    </citation>
    <scope>NUCLEOTIDE SEQUENCE</scope>
</reference>
<dbReference type="AlphaFoldDB" id="A0A0E9XEZ1"/>
<dbReference type="EMBL" id="GBXM01008167">
    <property type="protein sequence ID" value="JAI00411.1"/>
    <property type="molecule type" value="Transcribed_RNA"/>
</dbReference>
<sequence>MCIFTVNNHKCAHYCKCGLFPCKYVLLYRPIMTAGFYSTNYSNSPFVFCNELEG</sequence>